<organism evidence="6">
    <name type="scientific">Polyporus umbellatus</name>
    <dbReference type="NCBI Taxonomy" id="158314"/>
    <lineage>
        <taxon>Eukaryota</taxon>
        <taxon>Fungi</taxon>
        <taxon>Dikarya</taxon>
        <taxon>Basidiomycota</taxon>
        <taxon>Agaricomycotina</taxon>
        <taxon>Agaricomycetes</taxon>
        <taxon>Polyporales</taxon>
        <taxon>Polyporaceae</taxon>
        <taxon>Polyporus</taxon>
    </lineage>
</organism>
<feature type="region of interest" description="Disordered" evidence="4">
    <location>
        <begin position="89"/>
        <end position="119"/>
    </location>
</feature>
<dbReference type="SMART" id="SM00320">
    <property type="entry name" value="WD40"/>
    <property type="match status" value="7"/>
</dbReference>
<accession>A0A160HKX7</accession>
<dbReference type="InterPro" id="IPR001680">
    <property type="entry name" value="WD40_rpt"/>
</dbReference>
<feature type="region of interest" description="Disordered" evidence="4">
    <location>
        <begin position="346"/>
        <end position="422"/>
    </location>
</feature>
<dbReference type="PANTHER" id="PTHR19848">
    <property type="entry name" value="WD40 REPEAT PROTEIN"/>
    <property type="match status" value="1"/>
</dbReference>
<dbReference type="SUPFAM" id="SSF50978">
    <property type="entry name" value="WD40 repeat-like"/>
    <property type="match status" value="1"/>
</dbReference>
<evidence type="ECO:0000256" key="3">
    <source>
        <dbReference type="PROSITE-ProRule" id="PRU00221"/>
    </source>
</evidence>
<dbReference type="InterPro" id="IPR015943">
    <property type="entry name" value="WD40/YVTN_repeat-like_dom_sf"/>
</dbReference>
<feature type="compositionally biased region" description="Low complexity" evidence="4">
    <location>
        <begin position="34"/>
        <end position="44"/>
    </location>
</feature>
<evidence type="ECO:0000256" key="2">
    <source>
        <dbReference type="ARBA" id="ARBA00022737"/>
    </source>
</evidence>
<evidence type="ECO:0000256" key="1">
    <source>
        <dbReference type="ARBA" id="ARBA00022574"/>
    </source>
</evidence>
<evidence type="ECO:0000259" key="5">
    <source>
        <dbReference type="Pfam" id="PF23798"/>
    </source>
</evidence>
<dbReference type="Gene3D" id="2.130.10.10">
    <property type="entry name" value="YVTN repeat-like/Quinoprotein amine dehydrogenase"/>
    <property type="match status" value="2"/>
</dbReference>
<reference evidence="6" key="1">
    <citation type="submission" date="2015-11" db="EMBL/GenBank/DDBJ databases">
        <authorList>
            <person name="Zhang Y."/>
            <person name="Guo Z."/>
        </authorList>
    </citation>
    <scope>NUCLEOTIDE SEQUENCE</scope>
    <source>
        <strain evidence="6">L1</strain>
    </source>
</reference>
<dbReference type="PROSITE" id="PS50082">
    <property type="entry name" value="WD_REPEATS_2"/>
    <property type="match status" value="1"/>
</dbReference>
<dbReference type="InterPro" id="IPR057544">
    <property type="entry name" value="Beta-prop_SPT8"/>
</dbReference>
<sequence>MVNSDSEEDVYDDIDFEGGSDEDIDEDVLDALEGEMAAAAAAEATDGEEDTDTSTTDGGSDDEDAEEDYISPHRDLEQALTQTLQDAAFPSKPVSPTTDSPLGFQAPQPPPQVRPPSPAQLRKTKILSGISWPRSFTVEAICAIPHPCATHSLASSLCMTHLLTGSDDGYIRDYDVFAAVNGKVFLTAPQRQHCGVIEGIMKAGQIRCWWENALPVVNPDGTVGEAPLYPVYSLAMHSDALWSLAGSDQGHVCLYTVRHSPGRPCHVMHGHRGPVSALSLQHDEKGFFSAGWDGEALHWDLNTGQISRRFSAHGAQLTAIAIRPLTTNFIHNPWGTITAGSEFMVSMRGSRDGPNHDGSMQPPPPLNMNGMYQMPKQEDDARSDTSYDPLFDEPDADGEADSGAHHSFAPFGPAGQGHTQNAQHLGRGAIAPKGAPPVLDPATYATFSPDLLMTAHVDGQVILWDRRVHTPGKGVGRLWMSEKTPPWCMSACWSADGSQIYAGRRNGTVEIYDVRQTGRAASGTPKILKTLRNPLSSGVVSCVVAFPDGRHLACASTDNIRLWNVAEAGEPDLSGKMKSGVQFKIIPGHHGGYVSQMLIDPAARFLVSASSNRGWHGEHTKTVFVHDIKHLT</sequence>
<evidence type="ECO:0000313" key="6">
    <source>
        <dbReference type="EMBL" id="ANC28036.1"/>
    </source>
</evidence>
<proteinExistence type="evidence at transcript level"/>
<feature type="repeat" description="WD" evidence="3">
    <location>
        <begin position="268"/>
        <end position="309"/>
    </location>
</feature>
<dbReference type="AlphaFoldDB" id="A0A160HKX7"/>
<feature type="domain" description="Transcription factor spt8 beta-propeller" evidence="5">
    <location>
        <begin position="142"/>
        <end position="327"/>
    </location>
</feature>
<feature type="region of interest" description="Disordered" evidence="4">
    <location>
        <begin position="1"/>
        <end position="74"/>
    </location>
</feature>
<name>A0A160HKX7_9APHY</name>
<feature type="compositionally biased region" description="Pro residues" evidence="4">
    <location>
        <begin position="107"/>
        <end position="118"/>
    </location>
</feature>
<dbReference type="EMBL" id="KU179164">
    <property type="protein sequence ID" value="ANC28036.1"/>
    <property type="molecule type" value="mRNA"/>
</dbReference>
<dbReference type="Pfam" id="PF23798">
    <property type="entry name" value="Beta-prop_SPT8"/>
    <property type="match status" value="2"/>
</dbReference>
<dbReference type="PANTHER" id="PTHR19848:SF8">
    <property type="entry name" value="F-BOX AND WD REPEAT DOMAIN CONTAINING 7"/>
    <property type="match status" value="1"/>
</dbReference>
<keyword evidence="1 3" id="KW-0853">WD repeat</keyword>
<dbReference type="PROSITE" id="PS50294">
    <property type="entry name" value="WD_REPEATS_REGION"/>
    <property type="match status" value="1"/>
</dbReference>
<evidence type="ECO:0000256" key="4">
    <source>
        <dbReference type="SAM" id="MobiDB-lite"/>
    </source>
</evidence>
<feature type="compositionally biased region" description="Acidic residues" evidence="4">
    <location>
        <begin position="390"/>
        <end position="400"/>
    </location>
</feature>
<feature type="compositionally biased region" description="Acidic residues" evidence="4">
    <location>
        <begin position="1"/>
        <end position="33"/>
    </location>
</feature>
<feature type="compositionally biased region" description="Acidic residues" evidence="4">
    <location>
        <begin position="59"/>
        <end position="69"/>
    </location>
</feature>
<protein>
    <submittedName>
        <fullName evidence="6">WD-repeat protein</fullName>
    </submittedName>
</protein>
<keyword evidence="2" id="KW-0677">Repeat</keyword>
<feature type="domain" description="Transcription factor spt8 beta-propeller" evidence="5">
    <location>
        <begin position="450"/>
        <end position="628"/>
    </location>
</feature>
<dbReference type="InterPro" id="IPR036322">
    <property type="entry name" value="WD40_repeat_dom_sf"/>
</dbReference>
<feature type="compositionally biased region" description="Basic and acidic residues" evidence="4">
    <location>
        <begin position="376"/>
        <end position="385"/>
    </location>
</feature>